<evidence type="ECO:0000313" key="2">
    <source>
        <dbReference type="Proteomes" id="UP000214355"/>
    </source>
</evidence>
<organism evidence="1 2">
    <name type="scientific">Arcanobacterium phocae</name>
    <dbReference type="NCBI Taxonomy" id="131112"/>
    <lineage>
        <taxon>Bacteria</taxon>
        <taxon>Bacillati</taxon>
        <taxon>Actinomycetota</taxon>
        <taxon>Actinomycetes</taxon>
        <taxon>Actinomycetales</taxon>
        <taxon>Actinomycetaceae</taxon>
        <taxon>Arcanobacterium</taxon>
    </lineage>
</organism>
<evidence type="ECO:0008006" key="3">
    <source>
        <dbReference type="Google" id="ProtNLM"/>
    </source>
</evidence>
<reference evidence="2" key="1">
    <citation type="submission" date="2016-10" db="EMBL/GenBank/DDBJ databases">
        <authorList>
            <person name="Varghese N."/>
            <person name="Submissions S."/>
        </authorList>
    </citation>
    <scope>NUCLEOTIDE SEQUENCE [LARGE SCALE GENOMIC DNA]</scope>
    <source>
        <strain evidence="2">DSM 10002</strain>
    </source>
</reference>
<dbReference type="Proteomes" id="UP000214355">
    <property type="component" value="Chromosome I"/>
</dbReference>
<dbReference type="STRING" id="131112.SAMN04489737_1395"/>
<sequence length="369" mass="39540">MMIYRQGIILTLRRSWSAAAEYLVQLDDGREVKALGYVPIVGELSAGDRVILSASAYERGLGTGGYMMIVLAPEHLPADPPPQPGHIVKARYLPQQFMVQGVDEQESPHHDLLENADSIDSMPVVVADLHSALPAITIGIRSRKPEARIAYVMTDGGALPAWFSMAGAGLRQEGHIAGTITCGQAFGGDLEAVNVHSALLAARHVWQADIAIVAQGPGNLGTGTRWGFSGVACGDALNAVETLGGIPIACVRMSNADQRGRHYGVSHHTLRVLRDVVKVDCYVPLPQFTTLPKDLIPQSWFDVVDAQISELESYRHVTLASVNCDGLYEALTHSPVGLRTMGRTLDEDVSSFIAAAAAGRYATGMVQPD</sequence>
<name>A0A1H2LKF8_9ACTO</name>
<dbReference type="AlphaFoldDB" id="A0A1H2LKF8"/>
<proteinExistence type="predicted"/>
<protein>
    <recommendedName>
        <fullName evidence="3">DUF3866 domain-containing protein</fullName>
    </recommendedName>
</protein>
<evidence type="ECO:0000313" key="1">
    <source>
        <dbReference type="EMBL" id="SDU81051.1"/>
    </source>
</evidence>
<dbReference type="InterPro" id="IPR024479">
    <property type="entry name" value="DUF3866"/>
</dbReference>
<keyword evidence="2" id="KW-1185">Reference proteome</keyword>
<dbReference type="Pfam" id="PF12982">
    <property type="entry name" value="DUF3866"/>
    <property type="match status" value="1"/>
</dbReference>
<dbReference type="GeneID" id="65345125"/>
<dbReference type="EMBL" id="LT629804">
    <property type="protein sequence ID" value="SDU81051.1"/>
    <property type="molecule type" value="Genomic_DNA"/>
</dbReference>
<accession>A0A1H2LKF8</accession>
<dbReference type="OrthoDB" id="3401376at2"/>
<dbReference type="RefSeq" id="WP_091281471.1">
    <property type="nucleotide sequence ID" value="NZ_JABAPH010000012.1"/>
</dbReference>
<gene>
    <name evidence="1" type="ORF">SAMN04489737_1395</name>
</gene>